<sequence length="203" mass="22994">MTYHADKNGSSAIAAFIVCLQFRLERCLKLAGKLLMSDHASGVATLVSEAFEKTQPKKNSSEQTNNLFSGFFENSRIRLEKDWSNYNHCGHLIDNHKNYLVNFFFQISSSISLKPPSQITKGRRSEVRQSLFDWVVNKEGISEIMSDVKDENLSSKVIEYIKERSLDEDTGCIQLLLCKSTPFIRKMQKSISDRGSSNGKEGL</sequence>
<evidence type="ECO:0000313" key="1">
    <source>
        <dbReference type="EMBL" id="KAJ8945426.1"/>
    </source>
</evidence>
<proteinExistence type="predicted"/>
<evidence type="ECO:0000313" key="2">
    <source>
        <dbReference type="Proteomes" id="UP001162162"/>
    </source>
</evidence>
<keyword evidence="2" id="KW-1185">Reference proteome</keyword>
<name>A0AAV8Y2I8_9CUCU</name>
<comment type="caution">
    <text evidence="1">The sequence shown here is derived from an EMBL/GenBank/DDBJ whole genome shotgun (WGS) entry which is preliminary data.</text>
</comment>
<protein>
    <submittedName>
        <fullName evidence="1">Uncharacterized protein</fullName>
    </submittedName>
</protein>
<dbReference type="Proteomes" id="UP001162162">
    <property type="component" value="Unassembled WGS sequence"/>
</dbReference>
<gene>
    <name evidence="1" type="ORF">NQ318_009882</name>
</gene>
<dbReference type="AlphaFoldDB" id="A0AAV8Y2I8"/>
<dbReference type="EMBL" id="JAPWTK010000216">
    <property type="protein sequence ID" value="KAJ8945426.1"/>
    <property type="molecule type" value="Genomic_DNA"/>
</dbReference>
<accession>A0AAV8Y2I8</accession>
<organism evidence="1 2">
    <name type="scientific">Aromia moschata</name>
    <dbReference type="NCBI Taxonomy" id="1265417"/>
    <lineage>
        <taxon>Eukaryota</taxon>
        <taxon>Metazoa</taxon>
        <taxon>Ecdysozoa</taxon>
        <taxon>Arthropoda</taxon>
        <taxon>Hexapoda</taxon>
        <taxon>Insecta</taxon>
        <taxon>Pterygota</taxon>
        <taxon>Neoptera</taxon>
        <taxon>Endopterygota</taxon>
        <taxon>Coleoptera</taxon>
        <taxon>Polyphaga</taxon>
        <taxon>Cucujiformia</taxon>
        <taxon>Chrysomeloidea</taxon>
        <taxon>Cerambycidae</taxon>
        <taxon>Cerambycinae</taxon>
        <taxon>Callichromatini</taxon>
        <taxon>Aromia</taxon>
    </lineage>
</organism>
<reference evidence="1" key="1">
    <citation type="journal article" date="2023" name="Insect Mol. Biol.">
        <title>Genome sequencing provides insights into the evolution of gene families encoding plant cell wall-degrading enzymes in longhorned beetles.</title>
        <authorList>
            <person name="Shin N.R."/>
            <person name="Okamura Y."/>
            <person name="Kirsch R."/>
            <person name="Pauchet Y."/>
        </authorList>
    </citation>
    <scope>NUCLEOTIDE SEQUENCE</scope>
    <source>
        <strain evidence="1">AMC_N1</strain>
    </source>
</reference>